<dbReference type="EMBL" id="CAJHUB010000755">
    <property type="protein sequence ID" value="CAD7683809.1"/>
    <property type="molecule type" value="Genomic_DNA"/>
</dbReference>
<evidence type="ECO:0000256" key="5">
    <source>
        <dbReference type="ARBA" id="ARBA00022507"/>
    </source>
</evidence>
<organism evidence="15 16">
    <name type="scientific">Nyctereutes procyonoides</name>
    <name type="common">Raccoon dog</name>
    <name type="synonym">Canis procyonoides</name>
    <dbReference type="NCBI Taxonomy" id="34880"/>
    <lineage>
        <taxon>Eukaryota</taxon>
        <taxon>Metazoa</taxon>
        <taxon>Chordata</taxon>
        <taxon>Craniata</taxon>
        <taxon>Vertebrata</taxon>
        <taxon>Euteleostomi</taxon>
        <taxon>Mammalia</taxon>
        <taxon>Eutheria</taxon>
        <taxon>Laurasiatheria</taxon>
        <taxon>Carnivora</taxon>
        <taxon>Caniformia</taxon>
        <taxon>Canidae</taxon>
        <taxon>Nyctereutes</taxon>
    </lineage>
</organism>
<dbReference type="InterPro" id="IPR017452">
    <property type="entry name" value="GPCR_Rhodpsn_7TM"/>
</dbReference>
<evidence type="ECO:0000259" key="14">
    <source>
        <dbReference type="PROSITE" id="PS50262"/>
    </source>
</evidence>
<evidence type="ECO:0000256" key="1">
    <source>
        <dbReference type="ARBA" id="ARBA00003878"/>
    </source>
</evidence>
<evidence type="ECO:0000256" key="7">
    <source>
        <dbReference type="ARBA" id="ARBA00022989"/>
    </source>
</evidence>
<reference evidence="15" key="1">
    <citation type="submission" date="2020-12" db="EMBL/GenBank/DDBJ databases">
        <authorList>
            <consortium name="Molecular Ecology Group"/>
        </authorList>
    </citation>
    <scope>NUCLEOTIDE SEQUENCE</scope>
    <source>
        <strain evidence="15">TBG_1078</strain>
    </source>
</reference>
<evidence type="ECO:0000256" key="4">
    <source>
        <dbReference type="ARBA" id="ARBA00022475"/>
    </source>
</evidence>
<dbReference type="Gene3D" id="1.20.1070.10">
    <property type="entry name" value="Rhodopsin 7-helix transmembrane proteins"/>
    <property type="match status" value="1"/>
</dbReference>
<evidence type="ECO:0000256" key="13">
    <source>
        <dbReference type="RuleBase" id="RU364061"/>
    </source>
</evidence>
<keyword evidence="7 13" id="KW-1133">Transmembrane helix</keyword>
<keyword evidence="9 13" id="KW-0472">Membrane</keyword>
<evidence type="ECO:0000313" key="16">
    <source>
        <dbReference type="Proteomes" id="UP000645828"/>
    </source>
</evidence>
<name>A0A811Z8D5_NYCPR</name>
<dbReference type="PANTHER" id="PTHR24062">
    <property type="entry name" value="VOMERONASAL TYPE-1 RECEPTOR"/>
    <property type="match status" value="1"/>
</dbReference>
<keyword evidence="10 13" id="KW-0675">Receptor</keyword>
<evidence type="ECO:0000256" key="10">
    <source>
        <dbReference type="ARBA" id="ARBA00023170"/>
    </source>
</evidence>
<feature type="transmembrane region" description="Helical" evidence="13">
    <location>
        <begin position="191"/>
        <end position="209"/>
    </location>
</feature>
<dbReference type="PROSITE" id="PS50262">
    <property type="entry name" value="G_PROTEIN_RECEP_F1_2"/>
    <property type="match status" value="1"/>
</dbReference>
<protein>
    <recommendedName>
        <fullName evidence="13">Vomeronasal type-1 receptor</fullName>
    </recommendedName>
</protein>
<dbReference type="FunFam" id="1.20.1070.10:FF:000033">
    <property type="entry name" value="Vomeronasal type-1 receptor"/>
    <property type="match status" value="1"/>
</dbReference>
<comment type="similarity">
    <text evidence="3 13">Belongs to the G-protein coupled receptor 1 family.</text>
</comment>
<accession>A0A811Z8D5</accession>
<comment type="function">
    <text evidence="1">Putative pheromone receptor.</text>
</comment>
<evidence type="ECO:0000256" key="12">
    <source>
        <dbReference type="ARBA" id="ARBA00023224"/>
    </source>
</evidence>
<evidence type="ECO:0000256" key="9">
    <source>
        <dbReference type="ARBA" id="ARBA00023136"/>
    </source>
</evidence>
<keyword evidence="11" id="KW-0325">Glycoprotein</keyword>
<keyword evidence="12 13" id="KW-0807">Transducer</keyword>
<sequence length="307" mass="35712">MISSDIIFGIFFLFQTCIGFMGNSLLFTFYIYTFLILPHKKKTVDMIFAHLTLANALTLVFRGIPSAISSFEIRLEMGDTRCKAMLYIQRVTRSISLCTTTLQSIFQAVTITPNNHKWAWLKYRISAFIQPSLLFFWMMNFVIYSVIILQTVANRNITDIRLGYHVAYCKSNAHNGQISSIFLSTLFIRDLSFLFLMTCSSIYMVTILYKHHKAAQNVRSISQSSSHSPENKAARVILILVSCFVFFYWTNTFLTIYLFYTSKKKQLEKFNNFFSSCYPTISSLCLIKNENRISRINFMKARKRLLF</sequence>
<evidence type="ECO:0000313" key="15">
    <source>
        <dbReference type="EMBL" id="CAD7683809.1"/>
    </source>
</evidence>
<feature type="transmembrane region" description="Helical" evidence="13">
    <location>
        <begin position="47"/>
        <end position="68"/>
    </location>
</feature>
<keyword evidence="6 13" id="KW-0812">Transmembrane</keyword>
<dbReference type="Pfam" id="PF03402">
    <property type="entry name" value="V1R"/>
    <property type="match status" value="1"/>
</dbReference>
<feature type="transmembrane region" description="Helical" evidence="13">
    <location>
        <begin position="6"/>
        <end position="35"/>
    </location>
</feature>
<feature type="domain" description="G-protein coupled receptors family 1 profile" evidence="14">
    <location>
        <begin position="22"/>
        <end position="248"/>
    </location>
</feature>
<dbReference type="AlphaFoldDB" id="A0A811Z8D5"/>
<keyword evidence="16" id="KW-1185">Reference proteome</keyword>
<feature type="transmembrane region" description="Helical" evidence="13">
    <location>
        <begin position="134"/>
        <end position="153"/>
    </location>
</feature>
<evidence type="ECO:0000256" key="6">
    <source>
        <dbReference type="ARBA" id="ARBA00022692"/>
    </source>
</evidence>
<dbReference type="InterPro" id="IPR004072">
    <property type="entry name" value="Vmron_rcpt_1"/>
</dbReference>
<evidence type="ECO:0000256" key="11">
    <source>
        <dbReference type="ARBA" id="ARBA00023180"/>
    </source>
</evidence>
<comment type="caution">
    <text evidence="15">The sequence shown here is derived from an EMBL/GenBank/DDBJ whole genome shotgun (WGS) entry which is preliminary data.</text>
</comment>
<dbReference type="PRINTS" id="PR01534">
    <property type="entry name" value="VOMERONASL1R"/>
</dbReference>
<evidence type="ECO:0000256" key="8">
    <source>
        <dbReference type="ARBA" id="ARBA00023040"/>
    </source>
</evidence>
<dbReference type="GO" id="GO:0005886">
    <property type="term" value="C:plasma membrane"/>
    <property type="evidence" value="ECO:0007669"/>
    <property type="project" value="UniProtKB-SubCell"/>
</dbReference>
<keyword evidence="4 13" id="KW-1003">Cell membrane</keyword>
<dbReference type="Proteomes" id="UP000645828">
    <property type="component" value="Unassembled WGS sequence"/>
</dbReference>
<comment type="subcellular location">
    <subcellularLocation>
        <location evidence="2 13">Cell membrane</location>
        <topology evidence="2 13">Multi-pass membrane protein</topology>
    </subcellularLocation>
</comment>
<gene>
    <name evidence="15" type="ORF">NYPRO_LOCUS16601</name>
</gene>
<evidence type="ECO:0000256" key="2">
    <source>
        <dbReference type="ARBA" id="ARBA00004651"/>
    </source>
</evidence>
<evidence type="ECO:0000256" key="3">
    <source>
        <dbReference type="ARBA" id="ARBA00010663"/>
    </source>
</evidence>
<dbReference type="SUPFAM" id="SSF81321">
    <property type="entry name" value="Family A G protein-coupled receptor-like"/>
    <property type="match status" value="1"/>
</dbReference>
<keyword evidence="5 13" id="KW-0589">Pheromone response</keyword>
<dbReference type="GO" id="GO:0016503">
    <property type="term" value="F:pheromone receptor activity"/>
    <property type="evidence" value="ECO:0007669"/>
    <property type="project" value="InterPro"/>
</dbReference>
<feature type="transmembrane region" description="Helical" evidence="13">
    <location>
        <begin position="236"/>
        <end position="260"/>
    </location>
</feature>
<proteinExistence type="inferred from homology"/>
<dbReference type="GO" id="GO:0007606">
    <property type="term" value="P:sensory perception of chemical stimulus"/>
    <property type="evidence" value="ECO:0007669"/>
    <property type="project" value="UniProtKB-ARBA"/>
</dbReference>
<keyword evidence="8 13" id="KW-0297">G-protein coupled receptor</keyword>
<dbReference type="GO" id="GO:0019236">
    <property type="term" value="P:response to pheromone"/>
    <property type="evidence" value="ECO:0007669"/>
    <property type="project" value="UniProtKB-KW"/>
</dbReference>